<sequence length="44" mass="4827">MAASILYCQTHFFGAGKKILRTAGADFIMKTAYCAPKKEITESL</sequence>
<gene>
    <name evidence="1" type="ORF">HJ01_00724</name>
</gene>
<organism evidence="1 2">
    <name type="scientific">Flavobacterium frigoris (strain PS1)</name>
    <dbReference type="NCBI Taxonomy" id="1086011"/>
    <lineage>
        <taxon>Bacteria</taxon>
        <taxon>Pseudomonadati</taxon>
        <taxon>Bacteroidota</taxon>
        <taxon>Flavobacteriia</taxon>
        <taxon>Flavobacteriales</taxon>
        <taxon>Flavobacteriaceae</taxon>
        <taxon>Flavobacterium</taxon>
    </lineage>
</organism>
<dbReference type="Proteomes" id="UP000005566">
    <property type="component" value="Unassembled WGS sequence"/>
</dbReference>
<protein>
    <submittedName>
        <fullName evidence="1">Uncharacterized protein</fullName>
    </submittedName>
</protein>
<reference evidence="1 2" key="1">
    <citation type="journal article" date="2014" name="Acta Crystallogr. D">
        <title>Structure-based characterization and antifreeze properties of a hyperactive ice-binding protein from the Antarctic bacterium Flavobacterium frigoris PS1.</title>
        <authorList>
            <person name="Do H."/>
            <person name="Kim S.J."/>
            <person name="Kim H.J."/>
            <person name="Lee J.H."/>
        </authorList>
    </citation>
    <scope>NUCLEOTIDE SEQUENCE [LARGE SCALE GENOMIC DNA]</scope>
    <source>
        <strain evidence="1 2">PS1</strain>
    </source>
</reference>
<name>H7FNQ2_FLAFP</name>
<comment type="caution">
    <text evidence="1">The sequence shown here is derived from an EMBL/GenBank/DDBJ whole genome shotgun (WGS) entry which is preliminary data.</text>
</comment>
<dbReference type="EMBL" id="AHKF01000010">
    <property type="protein sequence ID" value="EIA10042.1"/>
    <property type="molecule type" value="Genomic_DNA"/>
</dbReference>
<evidence type="ECO:0000313" key="2">
    <source>
        <dbReference type="Proteomes" id="UP000005566"/>
    </source>
</evidence>
<dbReference type="PATRIC" id="fig|1086011.3.peg.711"/>
<proteinExistence type="predicted"/>
<evidence type="ECO:0000313" key="1">
    <source>
        <dbReference type="EMBL" id="EIA10042.1"/>
    </source>
</evidence>
<keyword evidence="2" id="KW-1185">Reference proteome</keyword>
<dbReference type="AlphaFoldDB" id="H7FNQ2"/>
<accession>H7FNQ2</accession>